<accession>A0A087E7F6</accession>
<sequence length="332" mass="33777">MTAVQQAQPREGYESGAISTGDKVKKFVARNGALLGLVVLCIILSIATPAFLTGPNILNVGIQAATVAILAFGQTFVIVAAGIDLSVGSVAAVSSMMVAYTGASMGLPAWLTIIVGLLAGAGFGALSGLANAFLKLPSFIATLAMMSVARGLTLVVSDGRPVSTSGMVNFFGSTVAGIPVPIVMMVIMGVLAAVILNFTSAGRSMYAVGGNMEASRLSGINVHKTQVMVFVLSGIFAAVAGLVIAGRLHSAQPQAATGYEMDAIAFVVIGGASLSGGKGKVSGTFIGAILLAVIRNGLNILNVSSFWQQVVIGLVIAFAVSFDTLRRKEDAH</sequence>
<evidence type="ECO:0000256" key="2">
    <source>
        <dbReference type="ARBA" id="ARBA00022448"/>
    </source>
</evidence>
<keyword evidence="2" id="KW-0813">Transport</keyword>
<dbReference type="Proteomes" id="UP000029055">
    <property type="component" value="Unassembled WGS sequence"/>
</dbReference>
<evidence type="ECO:0000256" key="4">
    <source>
        <dbReference type="ARBA" id="ARBA00022519"/>
    </source>
</evidence>
<dbReference type="CDD" id="cd06579">
    <property type="entry name" value="TM_PBP1_transp_AraH_like"/>
    <property type="match status" value="1"/>
</dbReference>
<dbReference type="GO" id="GO:0005886">
    <property type="term" value="C:plasma membrane"/>
    <property type="evidence" value="ECO:0007669"/>
    <property type="project" value="UniProtKB-SubCell"/>
</dbReference>
<dbReference type="STRING" id="77635.BISU_0182"/>
<keyword evidence="6 8" id="KW-1133">Transmembrane helix</keyword>
<evidence type="ECO:0000313" key="10">
    <source>
        <dbReference type="Proteomes" id="UP000029055"/>
    </source>
</evidence>
<feature type="transmembrane region" description="Helical" evidence="8">
    <location>
        <begin position="109"/>
        <end position="129"/>
    </location>
</feature>
<feature type="transmembrane region" description="Helical" evidence="8">
    <location>
        <begin position="176"/>
        <end position="196"/>
    </location>
</feature>
<dbReference type="GO" id="GO:0022857">
    <property type="term" value="F:transmembrane transporter activity"/>
    <property type="evidence" value="ECO:0007669"/>
    <property type="project" value="InterPro"/>
</dbReference>
<name>A0A087E7F6_9BIFI</name>
<feature type="transmembrane region" description="Helical" evidence="8">
    <location>
        <begin position="306"/>
        <end position="325"/>
    </location>
</feature>
<protein>
    <submittedName>
        <fullName evidence="9">Ribose transport system permease RbsC</fullName>
    </submittedName>
</protein>
<dbReference type="Pfam" id="PF02653">
    <property type="entry name" value="BPD_transp_2"/>
    <property type="match status" value="1"/>
</dbReference>
<feature type="transmembrane region" description="Helical" evidence="8">
    <location>
        <begin position="33"/>
        <end position="51"/>
    </location>
</feature>
<comment type="subcellular location">
    <subcellularLocation>
        <location evidence="1">Cell membrane</location>
        <topology evidence="1">Multi-pass membrane protein</topology>
    </subcellularLocation>
</comment>
<evidence type="ECO:0000256" key="7">
    <source>
        <dbReference type="ARBA" id="ARBA00023136"/>
    </source>
</evidence>
<keyword evidence="5 8" id="KW-0812">Transmembrane</keyword>
<dbReference type="eggNOG" id="COG1172">
    <property type="taxonomic scope" value="Bacteria"/>
</dbReference>
<organism evidence="9 10">
    <name type="scientific">Bifidobacterium subtile</name>
    <dbReference type="NCBI Taxonomy" id="77635"/>
    <lineage>
        <taxon>Bacteria</taxon>
        <taxon>Bacillati</taxon>
        <taxon>Actinomycetota</taxon>
        <taxon>Actinomycetes</taxon>
        <taxon>Bifidobacteriales</taxon>
        <taxon>Bifidobacteriaceae</taxon>
        <taxon>Bifidobacterium</taxon>
    </lineage>
</organism>
<dbReference type="EMBL" id="JGZR01000006">
    <property type="protein sequence ID" value="KFJ03707.1"/>
    <property type="molecule type" value="Genomic_DNA"/>
</dbReference>
<proteinExistence type="predicted"/>
<evidence type="ECO:0000256" key="5">
    <source>
        <dbReference type="ARBA" id="ARBA00022692"/>
    </source>
</evidence>
<evidence type="ECO:0000256" key="3">
    <source>
        <dbReference type="ARBA" id="ARBA00022475"/>
    </source>
</evidence>
<feature type="transmembrane region" description="Helical" evidence="8">
    <location>
        <begin position="227"/>
        <end position="245"/>
    </location>
</feature>
<keyword evidence="4" id="KW-0997">Cell inner membrane</keyword>
<keyword evidence="7 8" id="KW-0472">Membrane</keyword>
<gene>
    <name evidence="9" type="ORF">BISU_0182</name>
</gene>
<comment type="caution">
    <text evidence="9">The sequence shown here is derived from an EMBL/GenBank/DDBJ whole genome shotgun (WGS) entry which is preliminary data.</text>
</comment>
<evidence type="ECO:0000256" key="8">
    <source>
        <dbReference type="SAM" id="Phobius"/>
    </source>
</evidence>
<evidence type="ECO:0000256" key="1">
    <source>
        <dbReference type="ARBA" id="ARBA00004651"/>
    </source>
</evidence>
<dbReference type="RefSeq" id="WP_024463032.1">
    <property type="nucleotide sequence ID" value="NZ_CP062939.1"/>
</dbReference>
<keyword evidence="10" id="KW-1185">Reference proteome</keyword>
<evidence type="ECO:0000256" key="6">
    <source>
        <dbReference type="ARBA" id="ARBA00022989"/>
    </source>
</evidence>
<dbReference type="PANTHER" id="PTHR32196">
    <property type="entry name" value="ABC TRANSPORTER PERMEASE PROTEIN YPHD-RELATED-RELATED"/>
    <property type="match status" value="1"/>
</dbReference>
<dbReference type="PANTHER" id="PTHR32196:SF21">
    <property type="entry name" value="ABC TRANSPORTER PERMEASE PROTEIN YPHD-RELATED"/>
    <property type="match status" value="1"/>
</dbReference>
<keyword evidence="3" id="KW-1003">Cell membrane</keyword>
<dbReference type="OrthoDB" id="9808136at2"/>
<evidence type="ECO:0000313" key="9">
    <source>
        <dbReference type="EMBL" id="KFJ03707.1"/>
    </source>
</evidence>
<feature type="transmembrane region" description="Helical" evidence="8">
    <location>
        <begin position="281"/>
        <end position="300"/>
    </location>
</feature>
<dbReference type="AlphaFoldDB" id="A0A087E7F6"/>
<reference evidence="9 10" key="1">
    <citation type="submission" date="2014-03" db="EMBL/GenBank/DDBJ databases">
        <title>Genomics of Bifidobacteria.</title>
        <authorList>
            <person name="Ventura M."/>
            <person name="Milani C."/>
            <person name="Lugli G.A."/>
        </authorList>
    </citation>
    <scope>NUCLEOTIDE SEQUENCE [LARGE SCALE GENOMIC DNA]</scope>
    <source>
        <strain evidence="9 10">LMG 11597</strain>
    </source>
</reference>
<dbReference type="InterPro" id="IPR001851">
    <property type="entry name" value="ABC_transp_permease"/>
</dbReference>
<feature type="transmembrane region" description="Helical" evidence="8">
    <location>
        <begin position="57"/>
        <end position="78"/>
    </location>
</feature>